<protein>
    <recommendedName>
        <fullName evidence="4">Aminodeoxyfutalosine deaminase/Imidazolonepropionase-like composite domain-containing protein</fullName>
    </recommendedName>
</protein>
<comment type="caution">
    <text evidence="5">The sequence shown here is derived from an EMBL/GenBank/DDBJ whole genome shotgun (WGS) entry which is preliminary data.</text>
</comment>
<organism evidence="5 6">
    <name type="scientific">Variovorax paradoxus</name>
    <dbReference type="NCBI Taxonomy" id="34073"/>
    <lineage>
        <taxon>Bacteria</taxon>
        <taxon>Pseudomonadati</taxon>
        <taxon>Pseudomonadota</taxon>
        <taxon>Betaproteobacteria</taxon>
        <taxon>Burkholderiales</taxon>
        <taxon>Comamonadaceae</taxon>
        <taxon>Variovorax</taxon>
    </lineage>
</organism>
<evidence type="ECO:0000256" key="3">
    <source>
        <dbReference type="ARBA" id="ARBA00022833"/>
    </source>
</evidence>
<sequence length="59" mass="6340">AAFPQACLIASVHRLSLLERFDTVVILEAGRVADCGPRDEVLARHPHLSTQVHARAAPG</sequence>
<evidence type="ECO:0000256" key="1">
    <source>
        <dbReference type="ARBA" id="ARBA00022723"/>
    </source>
</evidence>
<dbReference type="InterPro" id="IPR027417">
    <property type="entry name" value="P-loop_NTPase"/>
</dbReference>
<dbReference type="GO" id="GO:0046872">
    <property type="term" value="F:metal ion binding"/>
    <property type="evidence" value="ECO:0007669"/>
    <property type="project" value="UniProtKB-KW"/>
</dbReference>
<feature type="non-terminal residue" evidence="5">
    <location>
        <position position="1"/>
    </location>
</feature>
<evidence type="ECO:0000259" key="4">
    <source>
        <dbReference type="Pfam" id="PF22039"/>
    </source>
</evidence>
<dbReference type="AlphaFoldDB" id="A0A2W5P5E4"/>
<dbReference type="SUPFAM" id="SSF52540">
    <property type="entry name" value="P-loop containing nucleoside triphosphate hydrolases"/>
    <property type="match status" value="1"/>
</dbReference>
<dbReference type="InterPro" id="IPR054418">
    <property type="entry name" value="MQNX/HUTI_composite_N"/>
</dbReference>
<keyword evidence="2" id="KW-0378">Hydrolase</keyword>
<evidence type="ECO:0000256" key="2">
    <source>
        <dbReference type="ARBA" id="ARBA00022801"/>
    </source>
</evidence>
<dbReference type="Pfam" id="PF22039">
    <property type="entry name" value="HUTI_composite_bact"/>
    <property type="match status" value="1"/>
</dbReference>
<dbReference type="Proteomes" id="UP000249135">
    <property type="component" value="Unassembled WGS sequence"/>
</dbReference>
<gene>
    <name evidence="5" type="ORF">DI563_30030</name>
</gene>
<accession>A0A2W5P5E4</accession>
<name>A0A2W5P5E4_VARPD</name>
<dbReference type="Gene3D" id="3.40.50.300">
    <property type="entry name" value="P-loop containing nucleotide triphosphate hydrolases"/>
    <property type="match status" value="1"/>
</dbReference>
<keyword evidence="3" id="KW-0862">Zinc</keyword>
<dbReference type="EMBL" id="QFPP01000724">
    <property type="protein sequence ID" value="PZQ59778.1"/>
    <property type="molecule type" value="Genomic_DNA"/>
</dbReference>
<keyword evidence="1" id="KW-0479">Metal-binding</keyword>
<dbReference type="GO" id="GO:0016787">
    <property type="term" value="F:hydrolase activity"/>
    <property type="evidence" value="ECO:0007669"/>
    <property type="project" value="UniProtKB-KW"/>
</dbReference>
<reference evidence="5 6" key="1">
    <citation type="submission" date="2017-08" db="EMBL/GenBank/DDBJ databases">
        <title>Infants hospitalized years apart are colonized by the same room-sourced microbial strains.</title>
        <authorList>
            <person name="Brooks B."/>
            <person name="Olm M.R."/>
            <person name="Firek B.A."/>
            <person name="Baker R."/>
            <person name="Thomas B.C."/>
            <person name="Morowitz M.J."/>
            <person name="Banfield J.F."/>
        </authorList>
    </citation>
    <scope>NUCLEOTIDE SEQUENCE [LARGE SCALE GENOMIC DNA]</scope>
    <source>
        <strain evidence="5">S2_005_003_R2_41</strain>
    </source>
</reference>
<evidence type="ECO:0000313" key="5">
    <source>
        <dbReference type="EMBL" id="PZQ59778.1"/>
    </source>
</evidence>
<proteinExistence type="predicted"/>
<evidence type="ECO:0000313" key="6">
    <source>
        <dbReference type="Proteomes" id="UP000249135"/>
    </source>
</evidence>
<feature type="domain" description="Aminodeoxyfutalosine deaminase/Imidazolonepropionase-like composite" evidence="4">
    <location>
        <begin position="27"/>
        <end position="47"/>
    </location>
</feature>